<dbReference type="GO" id="GO:0043531">
    <property type="term" value="F:ADP binding"/>
    <property type="evidence" value="ECO:0007669"/>
    <property type="project" value="InterPro"/>
</dbReference>
<protein>
    <recommendedName>
        <fullName evidence="11">ATP-dependent RNA helicase</fullName>
        <ecNumber evidence="11">3.6.4.13</ecNumber>
    </recommendedName>
</protein>
<evidence type="ECO:0000256" key="9">
    <source>
        <dbReference type="ARBA" id="ARBA00023098"/>
    </source>
</evidence>
<evidence type="ECO:0000313" key="16">
    <source>
        <dbReference type="EMBL" id="CAE6442238.1"/>
    </source>
</evidence>
<comment type="domain">
    <text evidence="11">The Q motif is unique to and characteristic of the DEAD box family of RNA helicases and controls ATP binding and hydrolysis.</text>
</comment>
<dbReference type="InterPro" id="IPR014001">
    <property type="entry name" value="Helicase_ATP-bd"/>
</dbReference>
<dbReference type="EMBL" id="CAJMWT010002405">
    <property type="protein sequence ID" value="CAE6442238.1"/>
    <property type="molecule type" value="Genomic_DNA"/>
</dbReference>
<feature type="compositionally biased region" description="Acidic residues" evidence="12">
    <location>
        <begin position="1584"/>
        <end position="1598"/>
    </location>
</feature>
<dbReference type="InterPro" id="IPR011990">
    <property type="entry name" value="TPR-like_helical_dom_sf"/>
</dbReference>
<dbReference type="SMART" id="SM00487">
    <property type="entry name" value="DEXDc"/>
    <property type="match status" value="1"/>
</dbReference>
<dbReference type="PROSITE" id="PS51194">
    <property type="entry name" value="HELICASE_CTER"/>
    <property type="match status" value="1"/>
</dbReference>
<dbReference type="SMART" id="SM01178">
    <property type="entry name" value="DUF4217"/>
    <property type="match status" value="1"/>
</dbReference>
<feature type="compositionally biased region" description="Basic residues" evidence="12">
    <location>
        <begin position="1775"/>
        <end position="1784"/>
    </location>
</feature>
<comment type="catalytic activity">
    <reaction evidence="11">
        <text>ATP + H2O = ADP + phosphate + H(+)</text>
        <dbReference type="Rhea" id="RHEA:13065"/>
        <dbReference type="ChEBI" id="CHEBI:15377"/>
        <dbReference type="ChEBI" id="CHEBI:15378"/>
        <dbReference type="ChEBI" id="CHEBI:30616"/>
        <dbReference type="ChEBI" id="CHEBI:43474"/>
        <dbReference type="ChEBI" id="CHEBI:456216"/>
        <dbReference type="EC" id="3.6.4.13"/>
    </reaction>
</comment>
<dbReference type="Pfam" id="PF01734">
    <property type="entry name" value="Patatin"/>
    <property type="match status" value="1"/>
</dbReference>
<feature type="domain" description="PNPLA" evidence="15">
    <location>
        <begin position="10"/>
        <end position="213"/>
    </location>
</feature>
<keyword evidence="3" id="KW-0698">rRNA processing</keyword>
<keyword evidence="5 11" id="KW-0378">Hydrolase</keyword>
<comment type="caution">
    <text evidence="16">The sequence shown here is derived from an EMBL/GenBank/DDBJ whole genome shotgun (WGS) entry which is preliminary data.</text>
</comment>
<evidence type="ECO:0000256" key="11">
    <source>
        <dbReference type="RuleBase" id="RU365068"/>
    </source>
</evidence>
<reference evidence="16" key="1">
    <citation type="submission" date="2021-01" db="EMBL/GenBank/DDBJ databases">
        <authorList>
            <person name="Kaushik A."/>
        </authorList>
    </citation>
    <scope>NUCLEOTIDE SEQUENCE</scope>
    <source>
        <strain evidence="16">AG2-2IIIB</strain>
    </source>
</reference>
<comment type="function">
    <text evidence="11">RNA helicase.</text>
</comment>
<dbReference type="InterPro" id="IPR001650">
    <property type="entry name" value="Helicase_C-like"/>
</dbReference>
<feature type="short sequence motif" description="DGA/G" evidence="10">
    <location>
        <begin position="200"/>
        <end position="202"/>
    </location>
</feature>
<feature type="region of interest" description="Disordered" evidence="12">
    <location>
        <begin position="1569"/>
        <end position="1621"/>
    </location>
</feature>
<dbReference type="SUPFAM" id="SSF52540">
    <property type="entry name" value="P-loop containing nucleoside triphosphate hydrolases"/>
    <property type="match status" value="2"/>
</dbReference>
<proteinExistence type="inferred from homology"/>
<feature type="compositionally biased region" description="Basic residues" evidence="12">
    <location>
        <begin position="1057"/>
        <end position="1068"/>
    </location>
</feature>
<dbReference type="Pfam" id="PF13374">
    <property type="entry name" value="TPR_10"/>
    <property type="match status" value="3"/>
</dbReference>
<evidence type="ECO:0000259" key="14">
    <source>
        <dbReference type="PROSITE" id="PS51194"/>
    </source>
</evidence>
<dbReference type="GO" id="GO:0003723">
    <property type="term" value="F:RNA binding"/>
    <property type="evidence" value="ECO:0007669"/>
    <property type="project" value="UniProtKB-UniRule"/>
</dbReference>
<comment type="subcellular location">
    <subcellularLocation>
        <location evidence="1">Nucleus</location>
        <location evidence="1">Nucleolus</location>
    </subcellularLocation>
</comment>
<dbReference type="Pfam" id="PF00931">
    <property type="entry name" value="NB-ARC"/>
    <property type="match status" value="1"/>
</dbReference>
<name>A0A8H3AWV9_9AGAM</name>
<dbReference type="InterPro" id="IPR027417">
    <property type="entry name" value="P-loop_NTPase"/>
</dbReference>
<evidence type="ECO:0000256" key="2">
    <source>
        <dbReference type="ARBA" id="ARBA00022517"/>
    </source>
</evidence>
<dbReference type="Gene3D" id="1.25.40.10">
    <property type="entry name" value="Tetratricopeptide repeat domain"/>
    <property type="match status" value="2"/>
</dbReference>
<evidence type="ECO:0000259" key="15">
    <source>
        <dbReference type="PROSITE" id="PS51635"/>
    </source>
</evidence>
<evidence type="ECO:0000259" key="13">
    <source>
        <dbReference type="PROSITE" id="PS51192"/>
    </source>
</evidence>
<dbReference type="CDD" id="cd17941">
    <property type="entry name" value="DEADc_DDX10"/>
    <property type="match status" value="1"/>
</dbReference>
<feature type="domain" description="Helicase C-terminal" evidence="14">
    <location>
        <begin position="1345"/>
        <end position="1494"/>
    </location>
</feature>
<dbReference type="Pfam" id="PF13959">
    <property type="entry name" value="CTE_SPB4"/>
    <property type="match status" value="1"/>
</dbReference>
<dbReference type="InterPro" id="IPR002641">
    <property type="entry name" value="PNPLA_dom"/>
</dbReference>
<dbReference type="InterPro" id="IPR002182">
    <property type="entry name" value="NB-ARC"/>
</dbReference>
<evidence type="ECO:0000256" key="8">
    <source>
        <dbReference type="ARBA" id="ARBA00022884"/>
    </source>
</evidence>
<dbReference type="SMART" id="SM00490">
    <property type="entry name" value="HELICc"/>
    <property type="match status" value="1"/>
</dbReference>
<accession>A0A8H3AWV9</accession>
<keyword evidence="8 11" id="KW-0694">RNA-binding</keyword>
<comment type="caution">
    <text evidence="10">Lacks conserved residue(s) required for the propagation of feature annotation.</text>
</comment>
<dbReference type="SUPFAM" id="SSF52151">
    <property type="entry name" value="FabD/lysophospholipase-like"/>
    <property type="match status" value="1"/>
</dbReference>
<keyword evidence="6 11" id="KW-0347">Helicase</keyword>
<evidence type="ECO:0000256" key="12">
    <source>
        <dbReference type="SAM" id="MobiDB-lite"/>
    </source>
</evidence>
<dbReference type="Pfam" id="PF00271">
    <property type="entry name" value="Helicase_C"/>
    <property type="match status" value="1"/>
</dbReference>
<dbReference type="InterPro" id="IPR011545">
    <property type="entry name" value="DEAD/DEAH_box_helicase_dom"/>
</dbReference>
<keyword evidence="4 11" id="KW-0547">Nucleotide-binding</keyword>
<evidence type="ECO:0000256" key="3">
    <source>
        <dbReference type="ARBA" id="ARBA00022552"/>
    </source>
</evidence>
<dbReference type="Gene3D" id="3.40.1090.10">
    <property type="entry name" value="Cytosolic phospholipase A2 catalytic domain"/>
    <property type="match status" value="1"/>
</dbReference>
<dbReference type="InterPro" id="IPR025313">
    <property type="entry name" value="SPB4-like_CTE"/>
</dbReference>
<evidence type="ECO:0000256" key="6">
    <source>
        <dbReference type="ARBA" id="ARBA00022806"/>
    </source>
</evidence>
<organism evidence="16 17">
    <name type="scientific">Rhizoctonia solani</name>
    <dbReference type="NCBI Taxonomy" id="456999"/>
    <lineage>
        <taxon>Eukaryota</taxon>
        <taxon>Fungi</taxon>
        <taxon>Dikarya</taxon>
        <taxon>Basidiomycota</taxon>
        <taxon>Agaricomycotina</taxon>
        <taxon>Agaricomycetes</taxon>
        <taxon>Cantharellales</taxon>
        <taxon>Ceratobasidiaceae</taxon>
        <taxon>Rhizoctonia</taxon>
    </lineage>
</organism>
<dbReference type="GO" id="GO:0016787">
    <property type="term" value="F:hydrolase activity"/>
    <property type="evidence" value="ECO:0007669"/>
    <property type="project" value="UniProtKB-KW"/>
</dbReference>
<dbReference type="PROSITE" id="PS51192">
    <property type="entry name" value="HELICASE_ATP_BIND_1"/>
    <property type="match status" value="1"/>
</dbReference>
<feature type="compositionally biased region" description="Basic and acidic residues" evidence="12">
    <location>
        <begin position="1758"/>
        <end position="1774"/>
    </location>
</feature>
<dbReference type="Gene3D" id="3.40.50.300">
    <property type="entry name" value="P-loop containing nucleotide triphosphate hydrolases"/>
    <property type="match status" value="2"/>
</dbReference>
<dbReference type="Pfam" id="PF00270">
    <property type="entry name" value="DEAD"/>
    <property type="match status" value="1"/>
</dbReference>
<feature type="region of interest" description="Disordered" evidence="12">
    <location>
        <begin position="1051"/>
        <end position="1072"/>
    </location>
</feature>
<evidence type="ECO:0000313" key="17">
    <source>
        <dbReference type="Proteomes" id="UP000663843"/>
    </source>
</evidence>
<dbReference type="EC" id="3.6.4.13" evidence="11"/>
<evidence type="ECO:0000256" key="4">
    <source>
        <dbReference type="ARBA" id="ARBA00022741"/>
    </source>
</evidence>
<comment type="similarity">
    <text evidence="11">Belongs to the DEAD box helicase family.</text>
</comment>
<dbReference type="GO" id="GO:0003724">
    <property type="term" value="F:RNA helicase activity"/>
    <property type="evidence" value="ECO:0007669"/>
    <property type="project" value="UniProtKB-EC"/>
</dbReference>
<keyword evidence="7 11" id="KW-0067">ATP-binding</keyword>
<dbReference type="SUPFAM" id="SSF48452">
    <property type="entry name" value="TPR-like"/>
    <property type="match status" value="3"/>
</dbReference>
<dbReference type="Pfam" id="PF13424">
    <property type="entry name" value="TPR_12"/>
    <property type="match status" value="2"/>
</dbReference>
<dbReference type="GO" id="GO:0046486">
    <property type="term" value="P:glycerolipid metabolic process"/>
    <property type="evidence" value="ECO:0007669"/>
    <property type="project" value="UniProtKB-ARBA"/>
</dbReference>
<dbReference type="InterPro" id="IPR000629">
    <property type="entry name" value="RNA-helicase_DEAD-box_CS"/>
</dbReference>
<keyword evidence="2" id="KW-0690">Ribosome biogenesis</keyword>
<evidence type="ECO:0000256" key="7">
    <source>
        <dbReference type="ARBA" id="ARBA00022840"/>
    </source>
</evidence>
<dbReference type="PANTHER" id="PTHR24031">
    <property type="entry name" value="RNA HELICASE"/>
    <property type="match status" value="1"/>
</dbReference>
<dbReference type="GO" id="GO:0005730">
    <property type="term" value="C:nucleolus"/>
    <property type="evidence" value="ECO:0007669"/>
    <property type="project" value="UniProtKB-SubCell"/>
</dbReference>
<dbReference type="InterPro" id="IPR016035">
    <property type="entry name" value="Acyl_Trfase/lysoPLipase"/>
</dbReference>
<evidence type="ECO:0000256" key="10">
    <source>
        <dbReference type="PROSITE-ProRule" id="PRU01161"/>
    </source>
</evidence>
<feature type="short sequence motif" description="GXGXXG" evidence="10">
    <location>
        <begin position="14"/>
        <end position="19"/>
    </location>
</feature>
<sequence length="1862" mass="208951">MSTHRDAHTNLEDGGGVRGLSSLLILSELMRRIQHLEGLNVPPHPHEYFDVIAGTGTGALQACMLGRLKMSTEEAIESYSKLVTDVFSDKKWFRGGRSSAFKSTRLRERVMDIVQSKTNNKDKRMVDDQTDQDRCKTMIFAMSKHNMNAGIPTIFRSYQAHSNPAPSCALWEAICASMAHPDLFKSVDIGKHPLIQTFVDGGMGCNNPLTHVLAEVRTIYPNRHIASIVSLGAGHTNTIQIPGTSGLHLFPPTNVILAMKAIATDSERVAQEMSLRFQSTSNVYFRFSVDQDGQISCPTGEKPNLKFCPMPTSYFTGCEDKISRIKKCLVTHETVRERRVCVIRGLGGTGKTQLALKVVERTRETWAEVLYVDASSRDTISADLRAFSLAKNIRNKHEDTIQWLASVQIPWLLVFDNADSPSLRLHEFFPQCNHGSILVTTRLRNMGALAQGPDSDFCISEMDPQDALALLLKRARIQSEILSDEEKNAAIALLQDFGHLALAVTHAGAYMYSRQVNVATYRELFHLQRQAILDASGAVAAEVDGYQKTVYTTWKMCYDLLGPESHSAARPMLWLIAFLHHNSIREDIFRGALTTLPHIKIIWLPLSELEAEARFFLLGFLSQFADSEGLWSRFAYLETMAELESTSLIEYDRANNVHTIHVLVQEWARTVLPCSPQVGLERSTVLVAFSIGYSRTLKEYTFRRLLFPHINKVVSEHDNWVIPSLNYTQRFARVYTERGWWKEAERLQLQVCQAFEEFRGHESRGTLISLAELSHLIQNQGRLVDAERLRVQTLEIQKRVMGETHPDTLATMANLACTYGAQGKVDEQEILEIRVLELRKQVLGHEHPSTLLVMANLAGTYRRQGKWEKAEELWDRAIGIQRRVLGEEHPDTLASIGGLANTYMYWGKLTKAETLGGQALEVQKRILGEEHPYTLETMACLAINYRKQGHLVKAEALGVHVIEVQTRVMSKEHPETLMTMSDLALTHERQGNWVKAGLVWERVLEARKRVQGEDHPDTLATMKNLGLNYMKQRRWEEAMQLSADTLHMPQRNIGAKKSNKRPISKQKPKRNEENVKLELLEKSVQEFDTGGDYSLFNDLPISNGTKKGLKKAFYTNMTDIQAKSLPISLKGRDVLGAARTGSGKTLSFLIPVLEILHRRKWGPQDGLGALVISPTRELASRSFILSPTKLLTCQQAIQIFDVLCAIGGYHAFSAGLVIGGKNLKDERDRLSRMNILVATPGRLLQHMDQTVGFECDNLQLLVLDEADRILDMGFAKSLNAIVGHLPKNRQTLLFSATQTDSVQQLARLSLRDPVYIGVTEDGAAGSGVTPKNLEQHYAICPLDRKLDALFGFIKSHLQSKALVFMSSCKQVRFVFETFCKMHPGIPLMHLHGKQKQTKRLDIFQKFASSKHAFLFATDVAARGLDFPAVDWVLQLDAPEDADTYVHRVGRTARYERKGQSLLLLCPSEEEGMVAVLKAKGIDIQSIKIKESKLVSLENSLQKFAFEDPDIKYLAQRAFISYVKSIYLQKDKSIFQLDKLPLDGFAAALGLPGAPKVKFIDQAMTKKRKNESRQLVAAHANTEDSGAESESGSENENEDGAGPSAERTGESPSNNAPAVKSVPVVRTKYDRMFERKNQGILSEHYAKLVTHEENEADQDDDFITLKRADHDLPDDEPHATQQSMLLNKIDHEDISQRKLKIGQSKRAMLKYKSGGTKLVFDDDGGAHQLYEMQDDTAFKQEAGGDVIGAGKAYVDQVRTRMRDEDMLDKSEAREKKKEKKRKRKAREQEAEGTGVMALAPDVDDDGYISPDFGGVLSDADDNDSPIYRPNKRSKGRTNVSEAKEHMDIADEEDLALKMLRGEA</sequence>
<gene>
    <name evidence="16" type="ORF">RDB_LOCUS76674</name>
</gene>
<dbReference type="PROSITE" id="PS51635">
    <property type="entry name" value="PNPLA"/>
    <property type="match status" value="1"/>
</dbReference>
<dbReference type="PROSITE" id="PS00039">
    <property type="entry name" value="DEAD_ATP_HELICASE"/>
    <property type="match status" value="1"/>
</dbReference>
<dbReference type="CDD" id="cd18787">
    <property type="entry name" value="SF2_C_DEAD"/>
    <property type="match status" value="1"/>
</dbReference>
<feature type="region of interest" description="Disordered" evidence="12">
    <location>
        <begin position="1758"/>
        <end position="1844"/>
    </location>
</feature>
<dbReference type="GO" id="GO:0006364">
    <property type="term" value="P:rRNA processing"/>
    <property type="evidence" value="ECO:0007669"/>
    <property type="project" value="UniProtKB-KW"/>
</dbReference>
<dbReference type="Proteomes" id="UP000663843">
    <property type="component" value="Unassembled WGS sequence"/>
</dbReference>
<feature type="domain" description="Helicase ATP-binding" evidence="13">
    <location>
        <begin position="1125"/>
        <end position="1316"/>
    </location>
</feature>
<evidence type="ECO:0000256" key="5">
    <source>
        <dbReference type="ARBA" id="ARBA00022801"/>
    </source>
</evidence>
<dbReference type="GO" id="GO:0005524">
    <property type="term" value="F:ATP binding"/>
    <property type="evidence" value="ECO:0007669"/>
    <property type="project" value="UniProtKB-UniRule"/>
</dbReference>
<evidence type="ECO:0000256" key="1">
    <source>
        <dbReference type="ARBA" id="ARBA00004604"/>
    </source>
</evidence>
<keyword evidence="9" id="KW-0443">Lipid metabolism</keyword>